<feature type="region of interest" description="Disordered" evidence="1">
    <location>
        <begin position="1"/>
        <end position="23"/>
    </location>
</feature>
<reference evidence="2 3" key="1">
    <citation type="submission" date="2015-12" db="EMBL/GenBank/DDBJ databases">
        <title>Draft genome sequence of Moniliophthora roreri, the causal agent of frosty pod rot of cacao.</title>
        <authorList>
            <person name="Aime M.C."/>
            <person name="Diaz-Valderrama J.R."/>
            <person name="Kijpornyongpan T."/>
            <person name="Phillips-Mora W."/>
        </authorList>
    </citation>
    <scope>NUCLEOTIDE SEQUENCE [LARGE SCALE GENOMIC DNA]</scope>
    <source>
        <strain evidence="2 3">MCA 2952</strain>
    </source>
</reference>
<sequence>MGRRKKKNDGDTPANTKPTSNCKAHPALPPINWTDELIHQLLTIIERPYIRKKIIGTEDGNEEPVKTDGASKNCVYGEIAKEMFPEMYATDSKSMISRIGSKISNLQTTYQKKAEGLKETGGGLKEDVPLPSSDSPQPDGSSHSQYAQASGPGQSTFVFPTPHKFNGAIDPALIEEDTASQQDSIQLPLEKDNDALLETPVPKSVSHAASSGPVSGLAQKANQFTIRKPQSKSDPKDELLAIAREGMEFAHKHAVQQLWNEAAQLKLQRGQLRLEERRALWWEYEKGFIDTPRMKKHMRKLQNSDSEDDDLLKSPTCHPQKKPLVQRRQSPVWDCENGTLPHAVNEL</sequence>
<protein>
    <submittedName>
        <fullName evidence="2">Uncharacterized protein</fullName>
    </submittedName>
</protein>
<comment type="caution">
    <text evidence="2">The sequence shown here is derived from an EMBL/GenBank/DDBJ whole genome shotgun (WGS) entry which is preliminary data.</text>
</comment>
<feature type="compositionally biased region" description="Polar residues" evidence="1">
    <location>
        <begin position="13"/>
        <end position="22"/>
    </location>
</feature>
<feature type="compositionally biased region" description="Low complexity" evidence="1">
    <location>
        <begin position="129"/>
        <end position="144"/>
    </location>
</feature>
<dbReference type="AlphaFoldDB" id="A0A0W0FI15"/>
<accession>A0A0W0FI15</accession>
<organism evidence="2 3">
    <name type="scientific">Moniliophthora roreri</name>
    <name type="common">Frosty pod rot fungus</name>
    <name type="synonym">Monilia roreri</name>
    <dbReference type="NCBI Taxonomy" id="221103"/>
    <lineage>
        <taxon>Eukaryota</taxon>
        <taxon>Fungi</taxon>
        <taxon>Dikarya</taxon>
        <taxon>Basidiomycota</taxon>
        <taxon>Agaricomycotina</taxon>
        <taxon>Agaricomycetes</taxon>
        <taxon>Agaricomycetidae</taxon>
        <taxon>Agaricales</taxon>
        <taxon>Marasmiineae</taxon>
        <taxon>Marasmiaceae</taxon>
        <taxon>Moniliophthora</taxon>
    </lineage>
</organism>
<evidence type="ECO:0000256" key="1">
    <source>
        <dbReference type="SAM" id="MobiDB-lite"/>
    </source>
</evidence>
<feature type="compositionally biased region" description="Polar residues" evidence="1">
    <location>
        <begin position="145"/>
        <end position="158"/>
    </location>
</feature>
<dbReference type="Proteomes" id="UP000054988">
    <property type="component" value="Unassembled WGS sequence"/>
</dbReference>
<feature type="region of interest" description="Disordered" evidence="1">
    <location>
        <begin position="299"/>
        <end position="330"/>
    </location>
</feature>
<dbReference type="EMBL" id="LATX01001952">
    <property type="protein sequence ID" value="KTB35942.1"/>
    <property type="molecule type" value="Genomic_DNA"/>
</dbReference>
<name>A0A0W0FI15_MONRR</name>
<feature type="region of interest" description="Disordered" evidence="1">
    <location>
        <begin position="119"/>
        <end position="162"/>
    </location>
</feature>
<feature type="compositionally biased region" description="Basic and acidic residues" evidence="1">
    <location>
        <begin position="119"/>
        <end position="128"/>
    </location>
</feature>
<evidence type="ECO:0000313" key="3">
    <source>
        <dbReference type="Proteomes" id="UP000054988"/>
    </source>
</evidence>
<proteinExistence type="predicted"/>
<evidence type="ECO:0000313" key="2">
    <source>
        <dbReference type="EMBL" id="KTB35942.1"/>
    </source>
</evidence>
<gene>
    <name evidence="2" type="ORF">WG66_11482</name>
</gene>